<dbReference type="InterPro" id="IPR012904">
    <property type="entry name" value="OGG_N"/>
</dbReference>
<keyword evidence="4" id="KW-0227">DNA damage</keyword>
<proteinExistence type="inferred from homology"/>
<keyword evidence="5" id="KW-0378">Hydrolase</keyword>
<evidence type="ECO:0000256" key="2">
    <source>
        <dbReference type="ARBA" id="ARBA00010679"/>
    </source>
</evidence>
<evidence type="ECO:0000256" key="8">
    <source>
        <dbReference type="ARBA" id="ARBA00023242"/>
    </source>
</evidence>
<dbReference type="InterPro" id="IPR052054">
    <property type="entry name" value="Oxidative_DNA_repair_enzyme"/>
</dbReference>
<feature type="region of interest" description="Disordered" evidence="12">
    <location>
        <begin position="339"/>
        <end position="358"/>
    </location>
</feature>
<dbReference type="InterPro" id="IPR011257">
    <property type="entry name" value="DNA_glycosylase"/>
</dbReference>
<evidence type="ECO:0000256" key="4">
    <source>
        <dbReference type="ARBA" id="ARBA00022763"/>
    </source>
</evidence>
<sequence length="413" mass="46063">MKRKRSPKSLPPPPSTPPTPQTQTRHSTNVSKSRVWIPLNITRQELSLPLTFPTGQTFRWKNTAPSQYTGVVGPHLVSLKQLQNGDVCYSLHSQSQSNDDAKSALLDFLNADVSLADTWKVFSASDERFAELAQHLSGARVLRQDPFECLIQFMCSSNNHISRITKMVEYVSSLGNFLGHVEGFDFHAFPTLQQLSLVSEQQLRNAGFGYRAKYIVGTVNALQSKPEGGEEWLRSLRKLELRDVISELSKLPGVGPKVAACIALYSLDQHHAIPVDVHVWRIAQKYLLPELAGSKLTLKLCNRVAEAFVTKYGKYAGWAQAVLFIAELPSQKALLPSHLKTTKQQTPTKRENREEAGSSTMHIVTCSFPNLQSWLTEVDNEISVEDMGQTEVVNELLAETVVVADMEDKLLPD</sequence>
<feature type="compositionally biased region" description="Pro residues" evidence="12">
    <location>
        <begin position="9"/>
        <end position="20"/>
    </location>
</feature>
<dbReference type="GO" id="GO:0140078">
    <property type="term" value="F:class I DNA-(apurinic or apyrimidinic site) endonuclease activity"/>
    <property type="evidence" value="ECO:0007669"/>
    <property type="project" value="UniProtKB-EC"/>
</dbReference>
<dbReference type="InterPro" id="IPR003265">
    <property type="entry name" value="HhH-GPD_domain"/>
</dbReference>
<dbReference type="PANTHER" id="PTHR10242">
    <property type="entry name" value="8-OXOGUANINE DNA GLYCOSYLASE"/>
    <property type="match status" value="1"/>
</dbReference>
<dbReference type="Pfam" id="PF07934">
    <property type="entry name" value="OGG_N"/>
    <property type="match status" value="1"/>
</dbReference>
<dbReference type="FunFam" id="1.10.1670.10:FF:000005">
    <property type="entry name" value="N-glycosylase/DNA lyase OGG1"/>
    <property type="match status" value="1"/>
</dbReference>
<dbReference type="AlphaFoldDB" id="A0A2K3N7M2"/>
<dbReference type="InterPro" id="IPR023170">
    <property type="entry name" value="HhH_base_excis_C"/>
</dbReference>
<keyword evidence="8" id="KW-0539">Nucleus</keyword>
<gene>
    <name evidence="14" type="ORF">L195_g022248</name>
</gene>
<dbReference type="PANTHER" id="PTHR10242:SF2">
    <property type="entry name" value="N-GLYCOSYLASE_DNA LYASE"/>
    <property type="match status" value="1"/>
</dbReference>
<dbReference type="SMART" id="SM00478">
    <property type="entry name" value="ENDO3c"/>
    <property type="match status" value="1"/>
</dbReference>
<dbReference type="Pfam" id="PF00730">
    <property type="entry name" value="HhH-GPD"/>
    <property type="match status" value="1"/>
</dbReference>
<dbReference type="GO" id="GO:0006285">
    <property type="term" value="P:base-excision repair, AP site formation"/>
    <property type="evidence" value="ECO:0007669"/>
    <property type="project" value="TreeGrafter"/>
</dbReference>
<dbReference type="Proteomes" id="UP000236291">
    <property type="component" value="Unassembled WGS sequence"/>
</dbReference>
<evidence type="ECO:0000256" key="6">
    <source>
        <dbReference type="ARBA" id="ARBA00023204"/>
    </source>
</evidence>
<dbReference type="FunFam" id="1.10.340.30:FF:000012">
    <property type="entry name" value="N-glycosylase/DNA lyase"/>
    <property type="match status" value="1"/>
</dbReference>
<keyword evidence="10" id="KW-0326">Glycosidase</keyword>
<comment type="subcellular location">
    <subcellularLocation>
        <location evidence="1">Nucleus</location>
    </subcellularLocation>
</comment>
<dbReference type="GO" id="GO:0006289">
    <property type="term" value="P:nucleotide-excision repair"/>
    <property type="evidence" value="ECO:0007669"/>
    <property type="project" value="InterPro"/>
</dbReference>
<keyword evidence="6" id="KW-0234">DNA repair</keyword>
<dbReference type="Gene3D" id="3.30.310.40">
    <property type="match status" value="1"/>
</dbReference>
<comment type="similarity">
    <text evidence="2">Belongs to the type-1 OGG1 family.</text>
</comment>
<dbReference type="GO" id="GO:0003684">
    <property type="term" value="F:damaged DNA binding"/>
    <property type="evidence" value="ECO:0007669"/>
    <property type="project" value="InterPro"/>
</dbReference>
<feature type="region of interest" description="Disordered" evidence="12">
    <location>
        <begin position="1"/>
        <end position="30"/>
    </location>
</feature>
<protein>
    <recommendedName>
        <fullName evidence="3">DNA-(apurinic or apyrimidinic site) lyase</fullName>
        <ecNumber evidence="3">4.2.99.18</ecNumber>
    </recommendedName>
</protein>
<name>A0A2K3N7M2_TRIPR</name>
<dbReference type="STRING" id="57577.A0A2K3N7M2"/>
<dbReference type="SUPFAM" id="SSF55945">
    <property type="entry name" value="TATA-box binding protein-like"/>
    <property type="match status" value="1"/>
</dbReference>
<reference evidence="14 15" key="1">
    <citation type="journal article" date="2014" name="Am. J. Bot.">
        <title>Genome assembly and annotation for red clover (Trifolium pratense; Fabaceae).</title>
        <authorList>
            <person name="Istvanek J."/>
            <person name="Jaros M."/>
            <person name="Krenek A."/>
            <person name="Repkova J."/>
        </authorList>
    </citation>
    <scope>NUCLEOTIDE SEQUENCE [LARGE SCALE GENOMIC DNA]</scope>
    <source>
        <strain evidence="15">cv. Tatra</strain>
        <tissue evidence="14">Young leaves</tissue>
    </source>
</reference>
<dbReference type="Gene3D" id="1.10.1670.10">
    <property type="entry name" value="Helix-hairpin-Helix base-excision DNA repair enzymes (C-terminal)"/>
    <property type="match status" value="1"/>
</dbReference>
<comment type="caution">
    <text evidence="14">The sequence shown here is derived from an EMBL/GenBank/DDBJ whole genome shotgun (WGS) entry which is preliminary data.</text>
</comment>
<evidence type="ECO:0000256" key="11">
    <source>
        <dbReference type="ARBA" id="ARBA00044632"/>
    </source>
</evidence>
<feature type="domain" description="HhH-GPD" evidence="13">
    <location>
        <begin position="155"/>
        <end position="327"/>
    </location>
</feature>
<accession>A0A2K3N7M2</accession>
<dbReference type="EC" id="4.2.99.18" evidence="3"/>
<dbReference type="CDD" id="cd00056">
    <property type="entry name" value="ENDO3c"/>
    <property type="match status" value="1"/>
</dbReference>
<dbReference type="GO" id="GO:0005634">
    <property type="term" value="C:nucleus"/>
    <property type="evidence" value="ECO:0007669"/>
    <property type="project" value="UniProtKB-SubCell"/>
</dbReference>
<evidence type="ECO:0000256" key="5">
    <source>
        <dbReference type="ARBA" id="ARBA00022801"/>
    </source>
</evidence>
<dbReference type="Gene3D" id="1.10.340.30">
    <property type="entry name" value="Hypothetical protein, domain 2"/>
    <property type="match status" value="1"/>
</dbReference>
<dbReference type="EMBL" id="ASHM01017270">
    <property type="protein sequence ID" value="PNX98989.1"/>
    <property type="molecule type" value="Genomic_DNA"/>
</dbReference>
<evidence type="ECO:0000256" key="1">
    <source>
        <dbReference type="ARBA" id="ARBA00004123"/>
    </source>
</evidence>
<comment type="catalytic activity">
    <reaction evidence="11">
        <text>2'-deoxyribonucleotide-(2'-deoxyribose 5'-phosphate)-2'-deoxyribonucleotide-DNA = a 3'-end 2'-deoxyribonucleotide-(2,3-dehydro-2,3-deoxyribose 5'-phosphate)-DNA + a 5'-end 5'-phospho-2'-deoxyribonucleoside-DNA + H(+)</text>
        <dbReference type="Rhea" id="RHEA:66592"/>
        <dbReference type="Rhea" id="RHEA-COMP:13180"/>
        <dbReference type="Rhea" id="RHEA-COMP:16897"/>
        <dbReference type="Rhea" id="RHEA-COMP:17067"/>
        <dbReference type="ChEBI" id="CHEBI:15378"/>
        <dbReference type="ChEBI" id="CHEBI:136412"/>
        <dbReference type="ChEBI" id="CHEBI:157695"/>
        <dbReference type="ChEBI" id="CHEBI:167181"/>
        <dbReference type="EC" id="4.2.99.18"/>
    </reaction>
</comment>
<dbReference type="SUPFAM" id="SSF48150">
    <property type="entry name" value="DNA-glycosylase"/>
    <property type="match status" value="1"/>
</dbReference>
<keyword evidence="7 14" id="KW-0456">Lyase</keyword>
<evidence type="ECO:0000313" key="15">
    <source>
        <dbReference type="Proteomes" id="UP000236291"/>
    </source>
</evidence>
<evidence type="ECO:0000256" key="12">
    <source>
        <dbReference type="SAM" id="MobiDB-lite"/>
    </source>
</evidence>
<organism evidence="14 15">
    <name type="scientific">Trifolium pratense</name>
    <name type="common">Red clover</name>
    <dbReference type="NCBI Taxonomy" id="57577"/>
    <lineage>
        <taxon>Eukaryota</taxon>
        <taxon>Viridiplantae</taxon>
        <taxon>Streptophyta</taxon>
        <taxon>Embryophyta</taxon>
        <taxon>Tracheophyta</taxon>
        <taxon>Spermatophyta</taxon>
        <taxon>Magnoliopsida</taxon>
        <taxon>eudicotyledons</taxon>
        <taxon>Gunneridae</taxon>
        <taxon>Pentapetalae</taxon>
        <taxon>rosids</taxon>
        <taxon>fabids</taxon>
        <taxon>Fabales</taxon>
        <taxon>Fabaceae</taxon>
        <taxon>Papilionoideae</taxon>
        <taxon>50 kb inversion clade</taxon>
        <taxon>NPAAA clade</taxon>
        <taxon>Hologalegina</taxon>
        <taxon>IRL clade</taxon>
        <taxon>Trifolieae</taxon>
        <taxon>Trifolium</taxon>
    </lineage>
</organism>
<evidence type="ECO:0000313" key="14">
    <source>
        <dbReference type="EMBL" id="PNX98989.1"/>
    </source>
</evidence>
<evidence type="ECO:0000256" key="9">
    <source>
        <dbReference type="ARBA" id="ARBA00023268"/>
    </source>
</evidence>
<dbReference type="GO" id="GO:0034039">
    <property type="term" value="F:8-oxo-7,8-dihydroguanine DNA N-glycosylase activity"/>
    <property type="evidence" value="ECO:0007669"/>
    <property type="project" value="TreeGrafter"/>
</dbReference>
<keyword evidence="9" id="KW-0511">Multifunctional enzyme</keyword>
<reference evidence="14 15" key="2">
    <citation type="journal article" date="2017" name="Front. Plant Sci.">
        <title>Gene Classification and Mining of Molecular Markers Useful in Red Clover (Trifolium pratense) Breeding.</title>
        <authorList>
            <person name="Istvanek J."/>
            <person name="Dluhosova J."/>
            <person name="Dluhos P."/>
            <person name="Patkova L."/>
            <person name="Nedelnik J."/>
            <person name="Repkova J."/>
        </authorList>
    </citation>
    <scope>NUCLEOTIDE SEQUENCE [LARGE SCALE GENOMIC DNA]</scope>
    <source>
        <strain evidence="15">cv. Tatra</strain>
        <tissue evidence="14">Young leaves</tissue>
    </source>
</reference>
<evidence type="ECO:0000259" key="13">
    <source>
        <dbReference type="SMART" id="SM00478"/>
    </source>
</evidence>
<evidence type="ECO:0000256" key="3">
    <source>
        <dbReference type="ARBA" id="ARBA00012720"/>
    </source>
</evidence>
<evidence type="ECO:0000256" key="10">
    <source>
        <dbReference type="ARBA" id="ARBA00023295"/>
    </source>
</evidence>
<evidence type="ECO:0000256" key="7">
    <source>
        <dbReference type="ARBA" id="ARBA00023239"/>
    </source>
</evidence>